<comment type="catalytic activity">
    <reaction evidence="6">
        <text>hydrogencarbonate + H(+) = CO2 + H2O</text>
        <dbReference type="Rhea" id="RHEA:10748"/>
        <dbReference type="ChEBI" id="CHEBI:15377"/>
        <dbReference type="ChEBI" id="CHEBI:15378"/>
        <dbReference type="ChEBI" id="CHEBI:16526"/>
        <dbReference type="ChEBI" id="CHEBI:17544"/>
        <dbReference type="EC" id="4.2.1.1"/>
    </reaction>
</comment>
<proteinExistence type="inferred from homology"/>
<dbReference type="EMBL" id="LOTN01000059">
    <property type="protein sequence ID" value="KUZ83860.1"/>
    <property type="molecule type" value="Genomic_DNA"/>
</dbReference>
<dbReference type="InterPro" id="IPR041891">
    <property type="entry name" value="Alpha_CA_prokaryot-like"/>
</dbReference>
<gene>
    <name evidence="8" type="ORF">WI38_26620</name>
</gene>
<dbReference type="PROSITE" id="PS51144">
    <property type="entry name" value="ALPHA_CA_2"/>
    <property type="match status" value="1"/>
</dbReference>
<dbReference type="Gene3D" id="3.10.200.10">
    <property type="entry name" value="Alpha carbonic anhydrase"/>
    <property type="match status" value="1"/>
</dbReference>
<dbReference type="GO" id="GO:0004089">
    <property type="term" value="F:carbonate dehydratase activity"/>
    <property type="evidence" value="ECO:0007669"/>
    <property type="project" value="UniProtKB-EC"/>
</dbReference>
<dbReference type="Proteomes" id="UP000065521">
    <property type="component" value="Unassembled WGS sequence"/>
</dbReference>
<name>A0A117XID1_9BURK</name>
<dbReference type="SMART" id="SM01057">
    <property type="entry name" value="Carb_anhydrase"/>
    <property type="match status" value="1"/>
</dbReference>
<dbReference type="AlphaFoldDB" id="A0A117XID1"/>
<evidence type="ECO:0000256" key="1">
    <source>
        <dbReference type="ARBA" id="ARBA00010718"/>
    </source>
</evidence>
<evidence type="ECO:0000256" key="3">
    <source>
        <dbReference type="ARBA" id="ARBA00022723"/>
    </source>
</evidence>
<keyword evidence="3" id="KW-0479">Metal-binding</keyword>
<evidence type="ECO:0000313" key="8">
    <source>
        <dbReference type="EMBL" id="KUZ83860.1"/>
    </source>
</evidence>
<keyword evidence="5" id="KW-0456">Lyase</keyword>
<dbReference type="PANTHER" id="PTHR18952:SF265">
    <property type="entry name" value="CARBONIC ANHYDRASE"/>
    <property type="match status" value="1"/>
</dbReference>
<dbReference type="SUPFAM" id="SSF51069">
    <property type="entry name" value="Carbonic anhydrase"/>
    <property type="match status" value="1"/>
</dbReference>
<evidence type="ECO:0000256" key="5">
    <source>
        <dbReference type="ARBA" id="ARBA00023239"/>
    </source>
</evidence>
<evidence type="ECO:0000313" key="9">
    <source>
        <dbReference type="Proteomes" id="UP000065521"/>
    </source>
</evidence>
<evidence type="ECO:0000256" key="2">
    <source>
        <dbReference type="ARBA" id="ARBA00012925"/>
    </source>
</evidence>
<dbReference type="EC" id="4.2.1.1" evidence="2"/>
<dbReference type="CDD" id="cd03124">
    <property type="entry name" value="alpha_CA_prokaryotic_like"/>
    <property type="match status" value="1"/>
</dbReference>
<dbReference type="Pfam" id="PF00194">
    <property type="entry name" value="Carb_anhydrase"/>
    <property type="match status" value="1"/>
</dbReference>
<evidence type="ECO:0000256" key="6">
    <source>
        <dbReference type="ARBA" id="ARBA00048348"/>
    </source>
</evidence>
<dbReference type="InterPro" id="IPR036398">
    <property type="entry name" value="CA_dom_sf"/>
</dbReference>
<evidence type="ECO:0000256" key="4">
    <source>
        <dbReference type="ARBA" id="ARBA00022833"/>
    </source>
</evidence>
<dbReference type="InterPro" id="IPR001148">
    <property type="entry name" value="CA_dom"/>
</dbReference>
<organism evidence="8 9">
    <name type="scientific">Burkholderia ubonensis</name>
    <dbReference type="NCBI Taxonomy" id="101571"/>
    <lineage>
        <taxon>Bacteria</taxon>
        <taxon>Pseudomonadati</taxon>
        <taxon>Pseudomonadota</taxon>
        <taxon>Betaproteobacteria</taxon>
        <taxon>Burkholderiales</taxon>
        <taxon>Burkholderiaceae</taxon>
        <taxon>Burkholderia</taxon>
        <taxon>Burkholderia cepacia complex</taxon>
    </lineage>
</organism>
<keyword evidence="4" id="KW-0862">Zinc</keyword>
<feature type="domain" description="Alpha-carbonic anhydrase" evidence="7">
    <location>
        <begin position="51"/>
        <end position="279"/>
    </location>
</feature>
<dbReference type="InterPro" id="IPR023561">
    <property type="entry name" value="Carbonic_anhydrase_a-class"/>
</dbReference>
<evidence type="ECO:0000259" key="7">
    <source>
        <dbReference type="PROSITE" id="PS51144"/>
    </source>
</evidence>
<accession>A0A117XID1</accession>
<sequence>MKAIKSAILEFSCSYPKEEMKMKKVMLSFAVIGLALGGSAAANAGAVESVPHWTYDGASGPAHWGEISAGFHLCEAGKAGSPIDVRSTRKAPADAPRIQFSYQPMPVNLLNSGHAVQFMAMPGKSSVKLGNTQYQLVQFHFHSPGEERFAGRASPMDMHLVHADADGTLLVVAVQFVVGDKPNPVLDALIDDIPEHSGEEKEDDSLLINPIGMLPSTTSGYYTYSGSLTTPPCSEGVTWVEMKVPVTISRTQLEKLRAFYYHNQRPVQALNGRDIIEVD</sequence>
<protein>
    <recommendedName>
        <fullName evidence="2">carbonic anhydrase</fullName>
        <ecNumber evidence="2">4.2.1.1</ecNumber>
    </recommendedName>
</protein>
<dbReference type="GO" id="GO:0008270">
    <property type="term" value="F:zinc ion binding"/>
    <property type="evidence" value="ECO:0007669"/>
    <property type="project" value="InterPro"/>
</dbReference>
<dbReference type="RefSeq" id="WP_059652391.1">
    <property type="nucleotide sequence ID" value="NZ_LOTD01000028.1"/>
</dbReference>
<comment type="similarity">
    <text evidence="1">Belongs to the alpha-carbonic anhydrase family.</text>
</comment>
<reference evidence="8 9" key="1">
    <citation type="submission" date="2015-11" db="EMBL/GenBank/DDBJ databases">
        <title>Expanding the genomic diversity of Burkholderia species for the development of highly accurate diagnostics.</title>
        <authorList>
            <person name="Sahl J."/>
            <person name="Keim P."/>
            <person name="Wagner D."/>
        </authorList>
    </citation>
    <scope>NUCLEOTIDE SEQUENCE [LARGE SCALE GENOMIC DNA]</scope>
    <source>
        <strain evidence="8 9">RF32-BP4</strain>
    </source>
</reference>
<dbReference type="PANTHER" id="PTHR18952">
    <property type="entry name" value="CARBONIC ANHYDRASE"/>
    <property type="match status" value="1"/>
</dbReference>
<comment type="caution">
    <text evidence="8">The sequence shown here is derived from an EMBL/GenBank/DDBJ whole genome shotgun (WGS) entry which is preliminary data.</text>
</comment>